<dbReference type="PANTHER" id="PTHR47829">
    <property type="entry name" value="HYDROLASE, PUTATIVE (AFU_ORTHOLOGUE AFUA_1G12880)-RELATED"/>
    <property type="match status" value="1"/>
</dbReference>
<reference evidence="2 3" key="1">
    <citation type="journal article" date="2009" name="Nature">
        <title>Evolution of pathogenicity and sexual reproduction in eight Candida genomes.</title>
        <authorList>
            <person name="Butler G."/>
            <person name="Rasmussen M.D."/>
            <person name="Lin M.F."/>
            <person name="Santos M.A."/>
            <person name="Sakthikumar S."/>
            <person name="Munro C.A."/>
            <person name="Rheinbay E."/>
            <person name="Grabherr M."/>
            <person name="Forche A."/>
            <person name="Reedy J.L."/>
            <person name="Agrafioti I."/>
            <person name="Arnaud M.B."/>
            <person name="Bates S."/>
            <person name="Brown A.J."/>
            <person name="Brunke S."/>
            <person name="Costanzo M.C."/>
            <person name="Fitzpatrick D.A."/>
            <person name="de Groot P.W."/>
            <person name="Harris D."/>
            <person name="Hoyer L.L."/>
            <person name="Hube B."/>
            <person name="Klis F.M."/>
            <person name="Kodira C."/>
            <person name="Lennard N."/>
            <person name="Logue M.E."/>
            <person name="Martin R."/>
            <person name="Neiman A.M."/>
            <person name="Nikolaou E."/>
            <person name="Quail M.A."/>
            <person name="Quinn J."/>
            <person name="Santos M.C."/>
            <person name="Schmitzberger F.F."/>
            <person name="Sherlock G."/>
            <person name="Shah P."/>
            <person name="Silverstein K.A."/>
            <person name="Skrzypek M.S."/>
            <person name="Soll D."/>
            <person name="Staggs R."/>
            <person name="Stansfield I."/>
            <person name="Stumpf M.P."/>
            <person name="Sudbery P.E."/>
            <person name="Srikantha T."/>
            <person name="Zeng Q."/>
            <person name="Berman J."/>
            <person name="Berriman M."/>
            <person name="Heitman J."/>
            <person name="Gow N.A."/>
            <person name="Lorenz M.C."/>
            <person name="Birren B.W."/>
            <person name="Kellis M."/>
            <person name="Cuomo C.A."/>
        </authorList>
    </citation>
    <scope>NUCLEOTIDE SEQUENCE [LARGE SCALE GENOMIC DNA]</scope>
    <source>
        <strain evidence="3">ATCC 11503 / BCRC 21390 / CBS 2605 / JCM 1781 / NBRC 1676 / NRRL YB-4239</strain>
    </source>
</reference>
<proteinExistence type="predicted"/>
<keyword evidence="3" id="KW-1185">Reference proteome</keyword>
<dbReference type="PANTHER" id="PTHR47829:SF1">
    <property type="entry name" value="HAD FAMILY PHOSPHATASE"/>
    <property type="match status" value="1"/>
</dbReference>
<dbReference type="OrthoDB" id="191037at2759"/>
<dbReference type="PROSITE" id="PS50011">
    <property type="entry name" value="PROTEIN_KINASE_DOM"/>
    <property type="match status" value="1"/>
</dbReference>
<dbReference type="InterPro" id="IPR041726">
    <property type="entry name" value="ACAD10_11_N"/>
</dbReference>
<dbReference type="SUPFAM" id="SSF56112">
    <property type="entry name" value="Protein kinase-like (PK-like)"/>
    <property type="match status" value="1"/>
</dbReference>
<evidence type="ECO:0000259" key="1">
    <source>
        <dbReference type="PROSITE" id="PS50011"/>
    </source>
</evidence>
<dbReference type="Gene3D" id="3.90.1200.10">
    <property type="match status" value="1"/>
</dbReference>
<dbReference type="InParanoid" id="A5E735"/>
<dbReference type="InterPro" id="IPR002575">
    <property type="entry name" value="Aminoglycoside_PTrfase"/>
</dbReference>
<dbReference type="AlphaFoldDB" id="A5E735"/>
<evidence type="ECO:0000313" key="2">
    <source>
        <dbReference type="EMBL" id="EDK47243.1"/>
    </source>
</evidence>
<protein>
    <recommendedName>
        <fullName evidence="1">Protein kinase domain-containing protein</fullName>
    </recommendedName>
</protein>
<dbReference type="Gene3D" id="3.30.200.20">
    <property type="entry name" value="Phosphorylase Kinase, domain 1"/>
    <property type="match status" value="1"/>
</dbReference>
<dbReference type="EMBL" id="CH981532">
    <property type="protein sequence ID" value="EDK47243.1"/>
    <property type="molecule type" value="Genomic_DNA"/>
</dbReference>
<name>A5E735_LODEL</name>
<dbReference type="GO" id="GO:0005524">
    <property type="term" value="F:ATP binding"/>
    <property type="evidence" value="ECO:0007669"/>
    <property type="project" value="InterPro"/>
</dbReference>
<organism evidence="2 3">
    <name type="scientific">Lodderomyces elongisporus (strain ATCC 11503 / CBS 2605 / JCM 1781 / NBRC 1676 / NRRL YB-4239)</name>
    <name type="common">Yeast</name>
    <name type="synonym">Saccharomyces elongisporus</name>
    <dbReference type="NCBI Taxonomy" id="379508"/>
    <lineage>
        <taxon>Eukaryota</taxon>
        <taxon>Fungi</taxon>
        <taxon>Dikarya</taxon>
        <taxon>Ascomycota</taxon>
        <taxon>Saccharomycotina</taxon>
        <taxon>Pichiomycetes</taxon>
        <taxon>Debaryomycetaceae</taxon>
        <taxon>Candida/Lodderomyces clade</taxon>
        <taxon>Lodderomyces</taxon>
    </lineage>
</organism>
<dbReference type="InterPro" id="IPR052898">
    <property type="entry name" value="ACAD10-like"/>
</dbReference>
<dbReference type="GO" id="GO:0004672">
    <property type="term" value="F:protein kinase activity"/>
    <property type="evidence" value="ECO:0007669"/>
    <property type="project" value="InterPro"/>
</dbReference>
<dbReference type="CDD" id="cd05154">
    <property type="entry name" value="ACAD10_11_N-like"/>
    <property type="match status" value="1"/>
</dbReference>
<gene>
    <name evidence="2" type="ORF">LELG_05424</name>
</gene>
<dbReference type="InterPro" id="IPR011009">
    <property type="entry name" value="Kinase-like_dom_sf"/>
</dbReference>
<dbReference type="Pfam" id="PF01636">
    <property type="entry name" value="APH"/>
    <property type="match status" value="1"/>
</dbReference>
<dbReference type="STRING" id="379508.A5E735"/>
<dbReference type="HOGENOM" id="CLU_007526_0_2_1"/>
<feature type="domain" description="Protein kinase" evidence="1">
    <location>
        <begin position="44"/>
        <end position="411"/>
    </location>
</feature>
<evidence type="ECO:0000313" key="3">
    <source>
        <dbReference type="Proteomes" id="UP000001996"/>
    </source>
</evidence>
<accession>A5E735</accession>
<dbReference type="OMA" id="LAYWIEA"/>
<dbReference type="eggNOG" id="ENOG502QQPX">
    <property type="taxonomic scope" value="Eukaryota"/>
</dbReference>
<dbReference type="InterPro" id="IPR000719">
    <property type="entry name" value="Prot_kinase_dom"/>
</dbReference>
<sequence length="411" mass="47195">MSAPELTEVRAPIDLDGLRTYLSKVSNSTPETQIGYNAQVPRSFQTIKQFTFGQSNPTYYLEDDQGRSFVLRRKPSANAKLIQRSAHAIEREFFILNAINMLNQDAELKIPVPQVHLLCEDEGVIGYVFYLMEYVNGIQLKNPSLPEFSPEAPERQVIWESIFQTIAAIHLLDAEQLIKLLPASHFPQFQNLDKLRNTTYFQRQIKTLGAIHKKQSTHVDKIPNWDKITEFLLQNAPRDPSKLSLIHGDCKIDNFLFDPKTYKVSAVLDWELCTIGHPLFDLSNFLQPYGLPQQFNAMLYKTKPNKLSLSFGMEDPSSQQFLRKQLQNYNKLVTWDTRDPQNNPLDKWNVGHVFGLLRLSVISQGIAMRVKMGNASSALAEQYAKMYPYLSQLATDVIYEQQKQEKHKGKL</sequence>
<dbReference type="VEuPathDB" id="FungiDB:LELG_05424"/>
<dbReference type="Proteomes" id="UP000001996">
    <property type="component" value="Unassembled WGS sequence"/>
</dbReference>